<reference evidence="9" key="2">
    <citation type="journal article" date="2021" name="Microbiome">
        <title>Successional dynamics and alternative stable states in a saline activated sludge microbial community over 9 years.</title>
        <authorList>
            <person name="Wang Y."/>
            <person name="Ye J."/>
            <person name="Ju F."/>
            <person name="Liu L."/>
            <person name="Boyd J.A."/>
            <person name="Deng Y."/>
            <person name="Parks D.H."/>
            <person name="Jiang X."/>
            <person name="Yin X."/>
            <person name="Woodcroft B.J."/>
            <person name="Tyson G.W."/>
            <person name="Hugenholtz P."/>
            <person name="Polz M.F."/>
            <person name="Zhang T."/>
        </authorList>
    </citation>
    <scope>NUCLEOTIDE SEQUENCE</scope>
    <source>
        <strain evidence="9">HKST-UBA01</strain>
    </source>
</reference>
<evidence type="ECO:0000256" key="1">
    <source>
        <dbReference type="ARBA" id="ARBA00001974"/>
    </source>
</evidence>
<dbReference type="InterPro" id="IPR009100">
    <property type="entry name" value="AcylCoA_DH/oxidase_NM_dom_sf"/>
</dbReference>
<organism evidence="9 10">
    <name type="scientific">Eiseniibacteriota bacterium</name>
    <dbReference type="NCBI Taxonomy" id="2212470"/>
    <lineage>
        <taxon>Bacteria</taxon>
        <taxon>Candidatus Eiseniibacteriota</taxon>
    </lineage>
</organism>
<dbReference type="InterPro" id="IPR037069">
    <property type="entry name" value="AcylCoA_DH/ox_N_sf"/>
</dbReference>
<dbReference type="Pfam" id="PF00441">
    <property type="entry name" value="Acyl-CoA_dh_1"/>
    <property type="match status" value="1"/>
</dbReference>
<comment type="similarity">
    <text evidence="2 5">Belongs to the acyl-CoA dehydrogenase family.</text>
</comment>
<dbReference type="Gene3D" id="1.20.140.10">
    <property type="entry name" value="Butyryl-CoA Dehydrogenase, subunit A, domain 3"/>
    <property type="match status" value="1"/>
</dbReference>
<dbReference type="Pfam" id="PF02771">
    <property type="entry name" value="Acyl-CoA_dh_N"/>
    <property type="match status" value="1"/>
</dbReference>
<dbReference type="InterPro" id="IPR009075">
    <property type="entry name" value="AcylCo_DH/oxidase_C"/>
</dbReference>
<keyword evidence="4 5" id="KW-0274">FAD</keyword>
<feature type="domain" description="Acyl-CoA dehydrogenase/oxidase C-terminal" evidence="6">
    <location>
        <begin position="239"/>
        <end position="377"/>
    </location>
</feature>
<dbReference type="AlphaFoldDB" id="A0A956RR00"/>
<proteinExistence type="inferred from homology"/>
<name>A0A956RR00_UNCEI</name>
<dbReference type="GO" id="GO:0003995">
    <property type="term" value="F:acyl-CoA dehydrogenase activity"/>
    <property type="evidence" value="ECO:0007669"/>
    <property type="project" value="TreeGrafter"/>
</dbReference>
<comment type="cofactor">
    <cofactor evidence="1 5">
        <name>FAD</name>
        <dbReference type="ChEBI" id="CHEBI:57692"/>
    </cofactor>
</comment>
<evidence type="ECO:0000259" key="6">
    <source>
        <dbReference type="Pfam" id="PF00441"/>
    </source>
</evidence>
<dbReference type="PANTHER" id="PTHR43884">
    <property type="entry name" value="ACYL-COA DEHYDROGENASE"/>
    <property type="match status" value="1"/>
</dbReference>
<dbReference type="InterPro" id="IPR036250">
    <property type="entry name" value="AcylCo_DH-like_C"/>
</dbReference>
<evidence type="ECO:0000259" key="7">
    <source>
        <dbReference type="Pfam" id="PF02770"/>
    </source>
</evidence>
<dbReference type="GO" id="GO:0050660">
    <property type="term" value="F:flavin adenine dinucleotide binding"/>
    <property type="evidence" value="ECO:0007669"/>
    <property type="project" value="InterPro"/>
</dbReference>
<accession>A0A956RR00</accession>
<sequence length="397" mass="43890">MARQIDRYLEPLLDEERFAFYQAVCDFGDQEIAPRLLGWEREHVLVPDDAIKKMSQLGLFGLTVNESFGGQGGQHLDLILMGLALGYHSQSVAITPGAAASLGTKPLQLFGNPDQKKAHLPDLAAGKRMFVFGLSEPGRGSDAANPEVTATRDGDGWRIRGEKCWSTNARWASHVVVHALTEPAGRPGHRSTCFIVPMDHPDVHYQEMEGKDVWLQSSTGSIAFDNVHVGNETILGEENEGFKVMVTTLNGGRLFIAGLSLASLAFALDKCRTYAQERVQFDDKPIGRFQRIQDVILDLDIALHQGITWLIHTVRQYDQGSMDRESASKVKIECSRRASELLLLAMEICGGVACLDEFGLMRHMRDLFVCRVGEGSNFALKTLSVRPLLPEISSILE</sequence>
<dbReference type="Pfam" id="PF02770">
    <property type="entry name" value="Acyl-CoA_dh_M"/>
    <property type="match status" value="1"/>
</dbReference>
<dbReference type="PANTHER" id="PTHR43884:SF12">
    <property type="entry name" value="ISOVALERYL-COA DEHYDROGENASE, MITOCHONDRIAL-RELATED"/>
    <property type="match status" value="1"/>
</dbReference>
<dbReference type="InterPro" id="IPR046373">
    <property type="entry name" value="Acyl-CoA_Oxase/DH_mid-dom_sf"/>
</dbReference>
<evidence type="ECO:0000313" key="9">
    <source>
        <dbReference type="EMBL" id="MCA9729042.1"/>
    </source>
</evidence>
<evidence type="ECO:0000256" key="4">
    <source>
        <dbReference type="ARBA" id="ARBA00022827"/>
    </source>
</evidence>
<evidence type="ECO:0000313" key="10">
    <source>
        <dbReference type="Proteomes" id="UP000697710"/>
    </source>
</evidence>
<dbReference type="Gene3D" id="1.10.540.10">
    <property type="entry name" value="Acyl-CoA dehydrogenase/oxidase, N-terminal domain"/>
    <property type="match status" value="1"/>
</dbReference>
<reference evidence="9" key="1">
    <citation type="submission" date="2020-04" db="EMBL/GenBank/DDBJ databases">
        <authorList>
            <person name="Zhang T."/>
        </authorList>
    </citation>
    <scope>NUCLEOTIDE SEQUENCE</scope>
    <source>
        <strain evidence="9">HKST-UBA01</strain>
    </source>
</reference>
<dbReference type="InterPro" id="IPR013786">
    <property type="entry name" value="AcylCoA_DH/ox_N"/>
</dbReference>
<evidence type="ECO:0000256" key="5">
    <source>
        <dbReference type="RuleBase" id="RU362125"/>
    </source>
</evidence>
<dbReference type="SUPFAM" id="SSF47203">
    <property type="entry name" value="Acyl-CoA dehydrogenase C-terminal domain-like"/>
    <property type="match status" value="1"/>
</dbReference>
<gene>
    <name evidence="9" type="ORF">KC729_15230</name>
</gene>
<protein>
    <submittedName>
        <fullName evidence="9">Acyl-CoA/acyl-ACP dehydrogenase</fullName>
    </submittedName>
</protein>
<dbReference type="Gene3D" id="2.40.110.10">
    <property type="entry name" value="Butyryl-CoA Dehydrogenase, subunit A, domain 2"/>
    <property type="match status" value="1"/>
</dbReference>
<dbReference type="Proteomes" id="UP000697710">
    <property type="component" value="Unassembled WGS sequence"/>
</dbReference>
<comment type="caution">
    <text evidence="9">The sequence shown here is derived from an EMBL/GenBank/DDBJ whole genome shotgun (WGS) entry which is preliminary data.</text>
</comment>
<keyword evidence="5" id="KW-0560">Oxidoreductase</keyword>
<dbReference type="EMBL" id="JAGQHR010000554">
    <property type="protein sequence ID" value="MCA9729042.1"/>
    <property type="molecule type" value="Genomic_DNA"/>
</dbReference>
<evidence type="ECO:0000256" key="2">
    <source>
        <dbReference type="ARBA" id="ARBA00009347"/>
    </source>
</evidence>
<evidence type="ECO:0000256" key="3">
    <source>
        <dbReference type="ARBA" id="ARBA00022630"/>
    </source>
</evidence>
<feature type="domain" description="Acyl-CoA dehydrogenase/oxidase N-terminal" evidence="8">
    <location>
        <begin position="15"/>
        <end position="127"/>
    </location>
</feature>
<feature type="domain" description="Acyl-CoA oxidase/dehydrogenase middle" evidence="7">
    <location>
        <begin position="132"/>
        <end position="227"/>
    </location>
</feature>
<dbReference type="SUPFAM" id="SSF56645">
    <property type="entry name" value="Acyl-CoA dehydrogenase NM domain-like"/>
    <property type="match status" value="1"/>
</dbReference>
<dbReference type="InterPro" id="IPR006091">
    <property type="entry name" value="Acyl-CoA_Oxase/DH_mid-dom"/>
</dbReference>
<keyword evidence="3 5" id="KW-0285">Flavoprotein</keyword>
<evidence type="ECO:0000259" key="8">
    <source>
        <dbReference type="Pfam" id="PF02771"/>
    </source>
</evidence>